<protein>
    <submittedName>
        <fullName evidence="5">Transketolase C-terminal domain-containing protein</fullName>
    </submittedName>
</protein>
<evidence type="ECO:0000256" key="1">
    <source>
        <dbReference type="ARBA" id="ARBA00001964"/>
    </source>
</evidence>
<dbReference type="Proteomes" id="UP001230156">
    <property type="component" value="Unassembled WGS sequence"/>
</dbReference>
<evidence type="ECO:0000259" key="4">
    <source>
        <dbReference type="SMART" id="SM00861"/>
    </source>
</evidence>
<proteinExistence type="predicted"/>
<dbReference type="InterPro" id="IPR029061">
    <property type="entry name" value="THDP-binding"/>
</dbReference>
<feature type="domain" description="Transketolase-like pyrimidine-binding" evidence="4">
    <location>
        <begin position="9"/>
        <end position="184"/>
    </location>
</feature>
<evidence type="ECO:0000256" key="2">
    <source>
        <dbReference type="ARBA" id="ARBA00023002"/>
    </source>
</evidence>
<keyword evidence="6" id="KW-1185">Reference proteome</keyword>
<keyword evidence="2" id="KW-0560">Oxidoreductase</keyword>
<comment type="caution">
    <text evidence="5">The sequence shown here is derived from an EMBL/GenBank/DDBJ whole genome shotgun (WGS) entry which is preliminary data.</text>
</comment>
<dbReference type="EMBL" id="JAUYVI010000002">
    <property type="protein sequence ID" value="MDQ7247162.1"/>
    <property type="molecule type" value="Genomic_DNA"/>
</dbReference>
<accession>A0ABU0YHG6</accession>
<gene>
    <name evidence="5" type="ORF">Q8A70_05775</name>
</gene>
<dbReference type="Pfam" id="PF02780">
    <property type="entry name" value="Transketolase_C"/>
    <property type="match status" value="1"/>
</dbReference>
<name>A0ABU0YHG6_9PROT</name>
<dbReference type="Gene3D" id="3.40.50.970">
    <property type="match status" value="1"/>
</dbReference>
<dbReference type="RefSeq" id="WP_379954566.1">
    <property type="nucleotide sequence ID" value="NZ_JAUYVI010000002.1"/>
</dbReference>
<dbReference type="InterPro" id="IPR005475">
    <property type="entry name" value="Transketolase-like_Pyr-bd"/>
</dbReference>
<reference evidence="6" key="1">
    <citation type="submission" date="2023-08" db="EMBL/GenBank/DDBJ databases">
        <title>Rhodospirillaceae gen. nov., a novel taxon isolated from the Yangtze River Yuezi River estuary sludge.</title>
        <authorList>
            <person name="Ruan L."/>
        </authorList>
    </citation>
    <scope>NUCLEOTIDE SEQUENCE [LARGE SCALE GENOMIC DNA]</scope>
    <source>
        <strain evidence="6">R-7</strain>
    </source>
</reference>
<dbReference type="PANTHER" id="PTHR43257">
    <property type="entry name" value="PYRUVATE DEHYDROGENASE E1 COMPONENT BETA SUBUNIT"/>
    <property type="match status" value="1"/>
</dbReference>
<comment type="cofactor">
    <cofactor evidence="1">
        <name>thiamine diphosphate</name>
        <dbReference type="ChEBI" id="CHEBI:58937"/>
    </cofactor>
</comment>
<dbReference type="InterPro" id="IPR009014">
    <property type="entry name" value="Transketo_C/PFOR_II"/>
</dbReference>
<organism evidence="5 6">
    <name type="scientific">Dongia sedimenti</name>
    <dbReference type="NCBI Taxonomy" id="3064282"/>
    <lineage>
        <taxon>Bacteria</taxon>
        <taxon>Pseudomonadati</taxon>
        <taxon>Pseudomonadota</taxon>
        <taxon>Alphaproteobacteria</taxon>
        <taxon>Rhodospirillales</taxon>
        <taxon>Dongiaceae</taxon>
        <taxon>Dongia</taxon>
    </lineage>
</organism>
<dbReference type="Pfam" id="PF02779">
    <property type="entry name" value="Transket_pyr"/>
    <property type="match status" value="1"/>
</dbReference>
<dbReference type="InterPro" id="IPR033248">
    <property type="entry name" value="Transketolase_C"/>
</dbReference>
<dbReference type="SUPFAM" id="SSF52518">
    <property type="entry name" value="Thiamin diphosphate-binding fold (THDP-binding)"/>
    <property type="match status" value="1"/>
</dbReference>
<dbReference type="SUPFAM" id="SSF52922">
    <property type="entry name" value="TK C-terminal domain-like"/>
    <property type="match status" value="1"/>
</dbReference>
<dbReference type="PANTHER" id="PTHR43257:SF2">
    <property type="entry name" value="PYRUVATE DEHYDROGENASE E1 COMPONENT SUBUNIT BETA"/>
    <property type="match status" value="1"/>
</dbReference>
<sequence length="338" mass="36009">MNAPLPASTTYAKSLNAALLEMMREDERIYFLGEDILDPYGGAFKISKGLSSAFPDRVITTPISEAGFTGLATGMALRGLRPIVEIMFGDFLAIAADQIINHMAKFVTMYGRDLEVPVVVRTPMGGGRGYGATHSQSLEKIFLGTPNLTVVAPSHAHDPGQLLRNAVALGRPVLFIEHKMLYPETLLASGGALMIEPLTDEPFPTMLMKNFSRGAADVLIVAYGGMSRLLAPLARQMAEEEINLAIALPALLSPMTVAPLLPLAAQCGRVLLVEEGTTGFDWGAEVAAQLYAATYKTLKAPIARLASRAEIIPTSTAGENAMLVGAADIESKILELLA</sequence>
<keyword evidence="3" id="KW-0786">Thiamine pyrophosphate</keyword>
<dbReference type="CDD" id="cd07036">
    <property type="entry name" value="TPP_PYR_E1-PDHc-beta_like"/>
    <property type="match status" value="1"/>
</dbReference>
<evidence type="ECO:0000313" key="6">
    <source>
        <dbReference type="Proteomes" id="UP001230156"/>
    </source>
</evidence>
<dbReference type="SMART" id="SM00861">
    <property type="entry name" value="Transket_pyr"/>
    <property type="match status" value="1"/>
</dbReference>
<evidence type="ECO:0000313" key="5">
    <source>
        <dbReference type="EMBL" id="MDQ7247162.1"/>
    </source>
</evidence>
<dbReference type="Gene3D" id="3.40.50.920">
    <property type="match status" value="1"/>
</dbReference>
<evidence type="ECO:0000256" key="3">
    <source>
        <dbReference type="ARBA" id="ARBA00023052"/>
    </source>
</evidence>